<evidence type="ECO:0000313" key="2">
    <source>
        <dbReference type="EMBL" id="KAL2089747.1"/>
    </source>
</evidence>
<sequence>MVLGVFLTPGDSIHDKETNGADILGSSFWISYDEIDSCFSKKEKVCISFGLCALSAILSVLACFLLIYQRCYLRKDATVNAATCAIYCFFGNLCHSFGAFLSKQLSFQVLMGAFWAALDVVTFLAVLLPMCLSFHSEKGKRMRMMKRRRRQNLMMVFFMVMVGGGIHFATRSHVHAVGEISANRRLLSVFTHGNLELLGYILGLLSFVISWTSRFPTILEAYNRKQRSSVHAVAGILFAVAGGLYTAAILVYDTKLAFVVKALPWIMSSTCWGVLELLILLFSLRGGRSGHHQPGRSFSSDTETLLGSTFDRSNHTRKKTRKRKDVVMDNDDLPKRSDVGHYIDVNIQPVRKVCLKEVKISREGQSENEQLKKTVTVVRVDEACSVSSSDSSTFNSDLEWDFEEAASLQCCKVSVRQDWVEAFPLEQWMVKPTLKSSTRPGSPFLSCEQGLANNMAAGRRVPVDEKTVAEL</sequence>
<evidence type="ECO:0008006" key="4">
    <source>
        <dbReference type="Google" id="ProtNLM"/>
    </source>
</evidence>
<dbReference type="PANTHER" id="PTHR16201">
    <property type="entry name" value="SEVEN TRANSMEMBRANE PROTEIN 1-RELATED"/>
    <property type="match status" value="1"/>
</dbReference>
<dbReference type="AlphaFoldDB" id="A0ABD1JSB5"/>
<gene>
    <name evidence="2" type="ORF">ACEWY4_014435</name>
</gene>
<feature type="transmembrane region" description="Helical" evidence="1">
    <location>
        <begin position="264"/>
        <end position="284"/>
    </location>
</feature>
<protein>
    <recommendedName>
        <fullName evidence="4">Transmembrane protein 44</fullName>
    </recommendedName>
</protein>
<organism evidence="2 3">
    <name type="scientific">Coilia grayii</name>
    <name type="common">Gray's grenadier anchovy</name>
    <dbReference type="NCBI Taxonomy" id="363190"/>
    <lineage>
        <taxon>Eukaryota</taxon>
        <taxon>Metazoa</taxon>
        <taxon>Chordata</taxon>
        <taxon>Craniata</taxon>
        <taxon>Vertebrata</taxon>
        <taxon>Euteleostomi</taxon>
        <taxon>Actinopterygii</taxon>
        <taxon>Neopterygii</taxon>
        <taxon>Teleostei</taxon>
        <taxon>Clupei</taxon>
        <taxon>Clupeiformes</taxon>
        <taxon>Clupeoidei</taxon>
        <taxon>Engraulidae</taxon>
        <taxon>Coilinae</taxon>
        <taxon>Coilia</taxon>
    </lineage>
</organism>
<feature type="transmembrane region" description="Helical" evidence="1">
    <location>
        <begin position="190"/>
        <end position="211"/>
    </location>
</feature>
<comment type="caution">
    <text evidence="2">The sequence shown here is derived from an EMBL/GenBank/DDBJ whole genome shotgun (WGS) entry which is preliminary data.</text>
</comment>
<feature type="transmembrane region" description="Helical" evidence="1">
    <location>
        <begin position="232"/>
        <end position="252"/>
    </location>
</feature>
<reference evidence="2 3" key="1">
    <citation type="submission" date="2024-09" db="EMBL/GenBank/DDBJ databases">
        <title>A chromosome-level genome assembly of Gray's grenadier anchovy, Coilia grayii.</title>
        <authorList>
            <person name="Fu Z."/>
        </authorList>
    </citation>
    <scope>NUCLEOTIDE SEQUENCE [LARGE SCALE GENOMIC DNA]</scope>
    <source>
        <strain evidence="2">G4</strain>
        <tissue evidence="2">Muscle</tissue>
    </source>
</reference>
<dbReference type="Proteomes" id="UP001591681">
    <property type="component" value="Unassembled WGS sequence"/>
</dbReference>
<feature type="transmembrane region" description="Helical" evidence="1">
    <location>
        <begin position="79"/>
        <end position="101"/>
    </location>
</feature>
<evidence type="ECO:0000256" key="1">
    <source>
        <dbReference type="SAM" id="Phobius"/>
    </source>
</evidence>
<name>A0ABD1JSB5_9TELE</name>
<feature type="transmembrane region" description="Helical" evidence="1">
    <location>
        <begin position="113"/>
        <end position="132"/>
    </location>
</feature>
<proteinExistence type="predicted"/>
<keyword evidence="1" id="KW-0472">Membrane</keyword>
<keyword evidence="1" id="KW-1133">Transmembrane helix</keyword>
<accession>A0ABD1JSB5</accession>
<dbReference type="PANTHER" id="PTHR16201:SF53">
    <property type="entry name" value="TRANSMEMBRANE PROTEIN 44"/>
    <property type="match status" value="1"/>
</dbReference>
<evidence type="ECO:0000313" key="3">
    <source>
        <dbReference type="Proteomes" id="UP001591681"/>
    </source>
</evidence>
<keyword evidence="3" id="KW-1185">Reference proteome</keyword>
<feature type="transmembrane region" description="Helical" evidence="1">
    <location>
        <begin position="153"/>
        <end position="170"/>
    </location>
</feature>
<keyword evidence="1" id="KW-0812">Transmembrane</keyword>
<dbReference type="InterPro" id="IPR051415">
    <property type="entry name" value="LAAT-1"/>
</dbReference>
<dbReference type="EMBL" id="JBHFQA010000012">
    <property type="protein sequence ID" value="KAL2089747.1"/>
    <property type="molecule type" value="Genomic_DNA"/>
</dbReference>
<feature type="transmembrane region" description="Helical" evidence="1">
    <location>
        <begin position="47"/>
        <end position="67"/>
    </location>
</feature>